<reference evidence="6 7" key="1">
    <citation type="submission" date="2020-06" db="EMBL/GenBank/DDBJ databases">
        <authorList>
            <person name="Criscuolo A."/>
        </authorList>
    </citation>
    <scope>NUCLEOTIDE SEQUENCE [LARGE SCALE GENOMIC DNA]</scope>
    <source>
        <strain evidence="7">CIP 111411</strain>
    </source>
</reference>
<accession>A0A6V6YPD5</accession>
<dbReference type="PANTHER" id="PTHR31683">
    <property type="entry name" value="PECTATE LYASE 18-RELATED"/>
    <property type="match status" value="1"/>
</dbReference>
<dbReference type="NCBIfam" id="TIGR04183">
    <property type="entry name" value="Por_Secre_tail"/>
    <property type="match status" value="1"/>
</dbReference>
<dbReference type="InterPro" id="IPR002022">
    <property type="entry name" value="Pec_lyase"/>
</dbReference>
<keyword evidence="7" id="KW-1185">Reference proteome</keyword>
<keyword evidence="1 4" id="KW-0732">Signal</keyword>
<dbReference type="Proteomes" id="UP000530060">
    <property type="component" value="Unassembled WGS sequence"/>
</dbReference>
<dbReference type="GO" id="GO:0005576">
    <property type="term" value="C:extracellular region"/>
    <property type="evidence" value="ECO:0007669"/>
    <property type="project" value="UniProtKB-SubCell"/>
</dbReference>
<dbReference type="InterPro" id="IPR045032">
    <property type="entry name" value="PEL"/>
</dbReference>
<dbReference type="GO" id="GO:0000272">
    <property type="term" value="P:polysaccharide catabolic process"/>
    <property type="evidence" value="ECO:0007669"/>
    <property type="project" value="UniProtKB-KW"/>
</dbReference>
<dbReference type="RefSeq" id="WP_180907808.1">
    <property type="nucleotide sequence ID" value="NZ_CAIJDP010000056.1"/>
</dbReference>
<dbReference type="InterPro" id="IPR012334">
    <property type="entry name" value="Pectin_lyas_fold"/>
</dbReference>
<keyword evidence="2 3" id="KW-0456">Lyase</keyword>
<protein>
    <submittedName>
        <fullName evidence="6">Pectate lyase</fullName>
    </submittedName>
</protein>
<evidence type="ECO:0000256" key="1">
    <source>
        <dbReference type="ARBA" id="ARBA00022729"/>
    </source>
</evidence>
<keyword evidence="3" id="KW-0964">Secreted</keyword>
<dbReference type="AlphaFoldDB" id="A0A6V6YPD5"/>
<dbReference type="PANTHER" id="PTHR31683:SF18">
    <property type="entry name" value="PECTATE LYASE 21-RELATED"/>
    <property type="match status" value="1"/>
</dbReference>
<comment type="caution">
    <text evidence="6">The sequence shown here is derived from an EMBL/GenBank/DDBJ whole genome shotgun (WGS) entry which is preliminary data.</text>
</comment>
<dbReference type="Gene3D" id="2.160.20.10">
    <property type="entry name" value="Single-stranded right-handed beta-helix, Pectin lyase-like"/>
    <property type="match status" value="1"/>
</dbReference>
<dbReference type="InterPro" id="IPR026444">
    <property type="entry name" value="Secre_tail"/>
</dbReference>
<evidence type="ECO:0000256" key="4">
    <source>
        <dbReference type="SAM" id="SignalP"/>
    </source>
</evidence>
<dbReference type="SMART" id="SM00656">
    <property type="entry name" value="Amb_all"/>
    <property type="match status" value="1"/>
</dbReference>
<keyword evidence="3" id="KW-0119">Carbohydrate metabolism</keyword>
<gene>
    <name evidence="6" type="ORF">FLAT13_00487</name>
</gene>
<evidence type="ECO:0000313" key="6">
    <source>
        <dbReference type="EMBL" id="CAD0001305.1"/>
    </source>
</evidence>
<comment type="similarity">
    <text evidence="3">Belongs to the polysaccharide lyase 1 family.</text>
</comment>
<name>A0A6V6YPD5_9FLAO</name>
<sequence>MRKKIFLLAILFVSLQTRSQQINEAVGWLESAFVKWQPVSNAQTYNVYYTGNGFTDQKIDNQLIRSYGSYYRADIPGLKAGTYTVKVKPVISGVEGTGTTTGSLTVLAQDRNGFAFDGGRVPGGYKVDGTPKDGAVILYISQNTKNTISIDITGASANPCVGLQNILYAIKKGKDTRPFIIRLLGNITDMSVMEGGDVVIENANNASSYVTLEGVGNDAVANGWGVRLKSASNIEVSNIGFMNCNSTAGDNVGMQQDNDHIWVHNCDLFYGDAGSDADQIKGDGALDNKSSTYITLSYNHFWDSGKASLLGLSEGTTTGLYITYHHNWFDHSDSRHPRVRYYSAHIYNNYYDGNSKYGAGSTLGSSLFMEGNVFRNCKYPMLTSKQGTDIFYDTTGTFSGEAGGTIKAFNNTMTGQTRYVPYNATNYPVEFDAIETATRGEVISSSIKSKLGGNSYNNFDTNAALYVKNLLIDQPAVAQTKVTQYSGRVSGGDLKWTFDNSVDDVSSTVITALKSALTNYAGTLVSVQGETSVVSNQTLTSTINNNQTVISGTAISPIVFTWGGTATDATVTGLPSSGVSFVKNTTAKTITITGTPTATLSYSIATTGTGTAATGSGTITVTPVSAQTLTLTSNNNQTVTSGTAISSIVFTWGGSATDATVTGLPASGITFVKNSSAKTVTITGTPTATLSYSISTTGTGTAATGSGTITVTPVSVQTLTSTSNNNQTVTSGTAISSIVFTWGGSATDATVTGLPASGITFVKNSSAKTITITGTPTATLSYSIVTTGTGTAANGSGTITVTGTFSGNQIHNFTVSGKTSSFYTITGNMNSTAGSVSYAGLTLTARLKIESSTAITYTTTAASTLTLVFDSNFTGTIKVNNISYTATSGVVTVSLPAGANTITKGSVANLYYISTTYNTTARMSSHGSVEEEVASAKLALYPNPVSNELNIDSDKAIQKVEVYNLTGALVNLKAGNNNTIDMSDLANGSYLVKVYTENSLTTKIIIKK</sequence>
<dbReference type="EMBL" id="CAIJDP010000056">
    <property type="protein sequence ID" value="CAD0001305.1"/>
    <property type="molecule type" value="Genomic_DNA"/>
</dbReference>
<evidence type="ECO:0000313" key="7">
    <source>
        <dbReference type="Proteomes" id="UP000530060"/>
    </source>
</evidence>
<dbReference type="SUPFAM" id="SSF51126">
    <property type="entry name" value="Pectin lyase-like"/>
    <property type="match status" value="1"/>
</dbReference>
<proteinExistence type="inferred from homology"/>
<evidence type="ECO:0000256" key="2">
    <source>
        <dbReference type="ARBA" id="ARBA00023239"/>
    </source>
</evidence>
<dbReference type="GO" id="GO:0030570">
    <property type="term" value="F:pectate lyase activity"/>
    <property type="evidence" value="ECO:0007669"/>
    <property type="project" value="InterPro"/>
</dbReference>
<feature type="domain" description="Pectate lyase" evidence="5">
    <location>
        <begin position="195"/>
        <end position="380"/>
    </location>
</feature>
<organism evidence="6 7">
    <name type="scientific">Flavobacterium salmonis</name>
    <dbReference type="NCBI Taxonomy" id="2654844"/>
    <lineage>
        <taxon>Bacteria</taxon>
        <taxon>Pseudomonadati</taxon>
        <taxon>Bacteroidota</taxon>
        <taxon>Flavobacteriia</taxon>
        <taxon>Flavobacteriales</taxon>
        <taxon>Flavobacteriaceae</taxon>
        <taxon>Flavobacterium</taxon>
    </lineage>
</organism>
<dbReference type="Pfam" id="PF18962">
    <property type="entry name" value="Por_Secre_tail"/>
    <property type="match status" value="1"/>
</dbReference>
<dbReference type="Pfam" id="PF00544">
    <property type="entry name" value="Pectate_lyase_4"/>
    <property type="match status" value="1"/>
</dbReference>
<feature type="signal peptide" evidence="4">
    <location>
        <begin position="1"/>
        <end position="19"/>
    </location>
</feature>
<keyword evidence="3" id="KW-0624">Polysaccharide degradation</keyword>
<dbReference type="InterPro" id="IPR011050">
    <property type="entry name" value="Pectin_lyase_fold/virulence"/>
</dbReference>
<evidence type="ECO:0000256" key="3">
    <source>
        <dbReference type="RuleBase" id="RU361173"/>
    </source>
</evidence>
<dbReference type="InterPro" id="IPR041253">
    <property type="entry name" value="CBM77"/>
</dbReference>
<comment type="subcellular location">
    <subcellularLocation>
        <location evidence="3">Secreted</location>
    </subcellularLocation>
</comment>
<dbReference type="Pfam" id="PF18283">
    <property type="entry name" value="CBM77"/>
    <property type="match status" value="1"/>
</dbReference>
<evidence type="ECO:0000259" key="5">
    <source>
        <dbReference type="SMART" id="SM00656"/>
    </source>
</evidence>
<feature type="chain" id="PRO_5027929481" evidence="4">
    <location>
        <begin position="20"/>
        <end position="1008"/>
    </location>
</feature>